<dbReference type="PANTHER" id="PTHR47992">
    <property type="entry name" value="PROTEIN PHOSPHATASE"/>
    <property type="match status" value="1"/>
</dbReference>
<dbReference type="Gene3D" id="3.60.40.10">
    <property type="entry name" value="PPM-type phosphatase domain"/>
    <property type="match status" value="1"/>
</dbReference>
<accession>A0A7J7MPQ4</accession>
<reference evidence="2 3" key="1">
    <citation type="journal article" date="2020" name="IScience">
        <title>Genome Sequencing of the Endangered Kingdonia uniflora (Circaeasteraceae, Ranunculales) Reveals Potential Mechanisms of Evolutionary Specialization.</title>
        <authorList>
            <person name="Sun Y."/>
            <person name="Deng T."/>
            <person name="Zhang A."/>
            <person name="Moore M.J."/>
            <person name="Landis J.B."/>
            <person name="Lin N."/>
            <person name="Zhang H."/>
            <person name="Zhang X."/>
            <person name="Huang J."/>
            <person name="Zhang X."/>
            <person name="Sun H."/>
            <person name="Wang H."/>
        </authorList>
    </citation>
    <scope>NUCLEOTIDE SEQUENCE [LARGE SCALE GENOMIC DNA]</scope>
    <source>
        <strain evidence="2">TB1705</strain>
        <tissue evidence="2">Leaf</tissue>
    </source>
</reference>
<dbReference type="SUPFAM" id="SSF81606">
    <property type="entry name" value="PP2C-like"/>
    <property type="match status" value="1"/>
</dbReference>
<name>A0A7J7MPQ4_9MAGN</name>
<dbReference type="InterPro" id="IPR001932">
    <property type="entry name" value="PPM-type_phosphatase-like_dom"/>
</dbReference>
<dbReference type="InterPro" id="IPR036457">
    <property type="entry name" value="PPM-type-like_dom_sf"/>
</dbReference>
<comment type="caution">
    <text evidence="2">The sequence shown here is derived from an EMBL/GenBank/DDBJ whole genome shotgun (WGS) entry which is preliminary data.</text>
</comment>
<gene>
    <name evidence="2" type="ORF">GIB67_000401</name>
</gene>
<keyword evidence="3" id="KW-1185">Reference proteome</keyword>
<dbReference type="OrthoDB" id="420076at2759"/>
<dbReference type="CDD" id="cd00143">
    <property type="entry name" value="PP2Cc"/>
    <property type="match status" value="1"/>
</dbReference>
<evidence type="ECO:0000313" key="3">
    <source>
        <dbReference type="Proteomes" id="UP000541444"/>
    </source>
</evidence>
<dbReference type="PROSITE" id="PS51746">
    <property type="entry name" value="PPM_2"/>
    <property type="match status" value="1"/>
</dbReference>
<dbReference type="GO" id="GO:0004722">
    <property type="term" value="F:protein serine/threonine phosphatase activity"/>
    <property type="evidence" value="ECO:0007669"/>
    <property type="project" value="InterPro"/>
</dbReference>
<dbReference type="EMBL" id="JACGCM010001293">
    <property type="protein sequence ID" value="KAF6156861.1"/>
    <property type="molecule type" value="Genomic_DNA"/>
</dbReference>
<dbReference type="Proteomes" id="UP000541444">
    <property type="component" value="Unassembled WGS sequence"/>
</dbReference>
<evidence type="ECO:0000313" key="2">
    <source>
        <dbReference type="EMBL" id="KAF6156861.1"/>
    </source>
</evidence>
<dbReference type="InterPro" id="IPR015655">
    <property type="entry name" value="PP2C"/>
</dbReference>
<dbReference type="Pfam" id="PF00481">
    <property type="entry name" value="PP2C"/>
    <property type="match status" value="1"/>
</dbReference>
<dbReference type="SMART" id="SM00332">
    <property type="entry name" value="PP2Cc"/>
    <property type="match status" value="1"/>
</dbReference>
<sequence>MVSSGIMKMVTLTPCWKPSSVDGDRRSGEGSGRIDGLMWYKDIGGHHVNGEFLMAVIQVNALLEDMSQLESGPLSSHELGPRGTFVGVYDGHKGPETSRYINDHMLKNLKRLTTEHQEMSALVIRKDFSLSFSVVRKQWHNKPQLASVGSCCLVAIICDELLYIANTRDSRVVLGRSEKAAREVRAIQLSTKHNASIESVRDELYALHPNDSQIVVLKHKIWHAKGIIQISRSIDDVYLIKVEFNKDLLLGDIWTA</sequence>
<organism evidence="2 3">
    <name type="scientific">Kingdonia uniflora</name>
    <dbReference type="NCBI Taxonomy" id="39325"/>
    <lineage>
        <taxon>Eukaryota</taxon>
        <taxon>Viridiplantae</taxon>
        <taxon>Streptophyta</taxon>
        <taxon>Embryophyta</taxon>
        <taxon>Tracheophyta</taxon>
        <taxon>Spermatophyta</taxon>
        <taxon>Magnoliopsida</taxon>
        <taxon>Ranunculales</taxon>
        <taxon>Circaeasteraceae</taxon>
        <taxon>Kingdonia</taxon>
    </lineage>
</organism>
<evidence type="ECO:0000259" key="1">
    <source>
        <dbReference type="PROSITE" id="PS51746"/>
    </source>
</evidence>
<feature type="domain" description="PPM-type phosphatase" evidence="1">
    <location>
        <begin position="60"/>
        <end position="256"/>
    </location>
</feature>
<proteinExistence type="predicted"/>
<dbReference type="AlphaFoldDB" id="A0A7J7MPQ4"/>
<protein>
    <recommendedName>
        <fullName evidence="1">PPM-type phosphatase domain-containing protein</fullName>
    </recommendedName>
</protein>